<sequence length="221" mass="24716">MAPLPLTANDQLKLRRGFAWRCVTTDMLPRDDVQFEGFMGKRCNVTLKWLTESPRTLVLQGTELSLFFANECFQPDEDLHITYGGNRIFSISRTYDGEGLLLDDRELRCKRRRRLAPTPPPHQRQEVGVDRITPPPSPPQQMSEVVELSSDDSPPGFDHSGSNDDYPFAFVEADASLCIIKLMPSMVMVSRSLMDGVTLSTQLDFKLGIGFGSGGSKEGSW</sequence>
<dbReference type="EMBL" id="AWWV01009281">
    <property type="protein sequence ID" value="OMO87159.1"/>
    <property type="molecule type" value="Genomic_DNA"/>
</dbReference>
<gene>
    <name evidence="2" type="ORF">CCACVL1_09227</name>
</gene>
<evidence type="ECO:0000256" key="1">
    <source>
        <dbReference type="SAM" id="MobiDB-lite"/>
    </source>
</evidence>
<dbReference type="Proteomes" id="UP000188268">
    <property type="component" value="Unassembled WGS sequence"/>
</dbReference>
<protein>
    <submittedName>
        <fullName evidence="2">Uncharacterized protein</fullName>
    </submittedName>
</protein>
<proteinExistence type="predicted"/>
<evidence type="ECO:0000313" key="3">
    <source>
        <dbReference type="Proteomes" id="UP000188268"/>
    </source>
</evidence>
<feature type="region of interest" description="Disordered" evidence="1">
    <location>
        <begin position="112"/>
        <end position="161"/>
    </location>
</feature>
<name>A0A1R3IX44_COCAP</name>
<organism evidence="2 3">
    <name type="scientific">Corchorus capsularis</name>
    <name type="common">Jute</name>
    <dbReference type="NCBI Taxonomy" id="210143"/>
    <lineage>
        <taxon>Eukaryota</taxon>
        <taxon>Viridiplantae</taxon>
        <taxon>Streptophyta</taxon>
        <taxon>Embryophyta</taxon>
        <taxon>Tracheophyta</taxon>
        <taxon>Spermatophyta</taxon>
        <taxon>Magnoliopsida</taxon>
        <taxon>eudicotyledons</taxon>
        <taxon>Gunneridae</taxon>
        <taxon>Pentapetalae</taxon>
        <taxon>rosids</taxon>
        <taxon>malvids</taxon>
        <taxon>Malvales</taxon>
        <taxon>Malvaceae</taxon>
        <taxon>Grewioideae</taxon>
        <taxon>Apeibeae</taxon>
        <taxon>Corchorus</taxon>
    </lineage>
</organism>
<evidence type="ECO:0000313" key="2">
    <source>
        <dbReference type="EMBL" id="OMO87159.1"/>
    </source>
</evidence>
<reference evidence="2 3" key="1">
    <citation type="submission" date="2013-09" db="EMBL/GenBank/DDBJ databases">
        <title>Corchorus capsularis genome sequencing.</title>
        <authorList>
            <person name="Alam M."/>
            <person name="Haque M.S."/>
            <person name="Islam M.S."/>
            <person name="Emdad E.M."/>
            <person name="Islam M.M."/>
            <person name="Ahmed B."/>
            <person name="Halim A."/>
            <person name="Hossen Q.M.M."/>
            <person name="Hossain M.Z."/>
            <person name="Ahmed R."/>
            <person name="Khan M.M."/>
            <person name="Islam R."/>
            <person name="Rashid M.M."/>
            <person name="Khan S.A."/>
            <person name="Rahman M.S."/>
            <person name="Alam M."/>
        </authorList>
    </citation>
    <scope>NUCLEOTIDE SEQUENCE [LARGE SCALE GENOMIC DNA]</scope>
    <source>
        <strain evidence="3">cv. CVL-1</strain>
        <tissue evidence="2">Whole seedling</tissue>
    </source>
</reference>
<accession>A0A1R3IX44</accession>
<dbReference type="Gramene" id="OMO87159">
    <property type="protein sequence ID" value="OMO87159"/>
    <property type="gene ID" value="CCACVL1_09227"/>
</dbReference>
<dbReference type="AlphaFoldDB" id="A0A1R3IX44"/>
<keyword evidence="3" id="KW-1185">Reference proteome</keyword>
<comment type="caution">
    <text evidence="2">The sequence shown here is derived from an EMBL/GenBank/DDBJ whole genome shotgun (WGS) entry which is preliminary data.</text>
</comment>